<dbReference type="PhylomeDB" id="T1IQH7"/>
<dbReference type="Pfam" id="PF17921">
    <property type="entry name" value="Integrase_H2C2"/>
    <property type="match status" value="1"/>
</dbReference>
<dbReference type="InterPro" id="IPR050951">
    <property type="entry name" value="Retrovirus_Pol_polyprotein"/>
</dbReference>
<keyword evidence="4" id="KW-1185">Reference proteome</keyword>
<dbReference type="AlphaFoldDB" id="T1IQH7"/>
<reference evidence="4" key="1">
    <citation type="submission" date="2011-05" db="EMBL/GenBank/DDBJ databases">
        <authorList>
            <person name="Richards S.R."/>
            <person name="Qu J."/>
            <person name="Jiang H."/>
            <person name="Jhangiani S.N."/>
            <person name="Agravi P."/>
            <person name="Goodspeed R."/>
            <person name="Gross S."/>
            <person name="Mandapat C."/>
            <person name="Jackson L."/>
            <person name="Mathew T."/>
            <person name="Pu L."/>
            <person name="Thornton R."/>
            <person name="Saada N."/>
            <person name="Wilczek-Boney K.B."/>
            <person name="Lee S."/>
            <person name="Kovar C."/>
            <person name="Wu Y."/>
            <person name="Scherer S.E."/>
            <person name="Worley K.C."/>
            <person name="Muzny D.M."/>
            <person name="Gibbs R."/>
        </authorList>
    </citation>
    <scope>NUCLEOTIDE SEQUENCE</scope>
    <source>
        <strain evidence="4">Brora</strain>
    </source>
</reference>
<reference evidence="3" key="2">
    <citation type="submission" date="2015-02" db="UniProtKB">
        <authorList>
            <consortium name="EnsemblMetazoa"/>
        </authorList>
    </citation>
    <scope>IDENTIFICATION</scope>
</reference>
<dbReference type="EC" id="2.7.7.49" evidence="1"/>
<organism evidence="3 4">
    <name type="scientific">Strigamia maritima</name>
    <name type="common">European centipede</name>
    <name type="synonym">Geophilus maritimus</name>
    <dbReference type="NCBI Taxonomy" id="126957"/>
    <lineage>
        <taxon>Eukaryota</taxon>
        <taxon>Metazoa</taxon>
        <taxon>Ecdysozoa</taxon>
        <taxon>Arthropoda</taxon>
        <taxon>Myriapoda</taxon>
        <taxon>Chilopoda</taxon>
        <taxon>Pleurostigmophora</taxon>
        <taxon>Geophilomorpha</taxon>
        <taxon>Linotaeniidae</taxon>
        <taxon>Strigamia</taxon>
    </lineage>
</organism>
<dbReference type="PANTHER" id="PTHR37984">
    <property type="entry name" value="PROTEIN CBG26694"/>
    <property type="match status" value="1"/>
</dbReference>
<evidence type="ECO:0000256" key="1">
    <source>
        <dbReference type="ARBA" id="ARBA00012493"/>
    </source>
</evidence>
<dbReference type="GO" id="GO:0003964">
    <property type="term" value="F:RNA-directed DNA polymerase activity"/>
    <property type="evidence" value="ECO:0007669"/>
    <property type="project" value="UniProtKB-EC"/>
</dbReference>
<evidence type="ECO:0000313" key="3">
    <source>
        <dbReference type="EnsemblMetazoa" id="SMAR003296-PA"/>
    </source>
</evidence>
<dbReference type="EMBL" id="JH431309">
    <property type="status" value="NOT_ANNOTATED_CDS"/>
    <property type="molecule type" value="Genomic_DNA"/>
</dbReference>
<dbReference type="EnsemblMetazoa" id="SMAR003296-RA">
    <property type="protein sequence ID" value="SMAR003296-PA"/>
    <property type="gene ID" value="SMAR003296"/>
</dbReference>
<sequence length="307" mass="36304">MNYLANALLQAFVTSVTKKLDCEPLTRDEIITTQKCDEYCHRVRNYLESGIFPKDVTDKIQKEQFIRHTSAFIIEEGLLVKHQPTFQDKLDKSNQALKVVIPFELRHKILWLIHGHPLASHAGVVRTLYRAKQTYFWPNMKRDVIRFVRHCARCQACKPRQKTHVETTHLGPYAPFDCLSIDLTDIHSKWDEFLREIAFSLRTTISRRLDFSPAYLNYGRELRVPWDPRLPESIMVVDPENPHIYVQNLERIISDTYNHMMAHVFDLRERVKKHHTLEKFTNFKKKTTYYGEILSYYQIKAKVSPTN</sequence>
<protein>
    <recommendedName>
        <fullName evidence="1">RNA-directed DNA polymerase</fullName>
        <ecNumber evidence="1">2.7.7.49</ecNumber>
    </recommendedName>
</protein>
<dbReference type="eggNOG" id="ENOG502SCV5">
    <property type="taxonomic scope" value="Eukaryota"/>
</dbReference>
<feature type="domain" description="Integrase zinc-binding" evidence="2">
    <location>
        <begin position="101"/>
        <end position="160"/>
    </location>
</feature>
<accession>T1IQH7</accession>
<dbReference type="Proteomes" id="UP000014500">
    <property type="component" value="Unassembled WGS sequence"/>
</dbReference>
<dbReference type="Gene3D" id="1.10.340.70">
    <property type="match status" value="1"/>
</dbReference>
<dbReference type="PANTHER" id="PTHR37984:SF5">
    <property type="entry name" value="PROTEIN NYNRIN-LIKE"/>
    <property type="match status" value="1"/>
</dbReference>
<proteinExistence type="predicted"/>
<dbReference type="InterPro" id="IPR041588">
    <property type="entry name" value="Integrase_H2C2"/>
</dbReference>
<evidence type="ECO:0000313" key="4">
    <source>
        <dbReference type="Proteomes" id="UP000014500"/>
    </source>
</evidence>
<evidence type="ECO:0000259" key="2">
    <source>
        <dbReference type="Pfam" id="PF17921"/>
    </source>
</evidence>
<dbReference type="FunFam" id="1.10.340.70:FF:000001">
    <property type="entry name" value="Retrovirus-related Pol polyprotein from transposon gypsy-like Protein"/>
    <property type="match status" value="1"/>
</dbReference>
<name>T1IQH7_STRMM</name>
<dbReference type="HOGENOM" id="CLU_907098_0_0_1"/>